<keyword evidence="1" id="KW-0472">Membrane</keyword>
<organism evidence="2 3">
    <name type="scientific">Bythopirellula goksoeyrii</name>
    <dbReference type="NCBI Taxonomy" id="1400387"/>
    <lineage>
        <taxon>Bacteria</taxon>
        <taxon>Pseudomonadati</taxon>
        <taxon>Planctomycetota</taxon>
        <taxon>Planctomycetia</taxon>
        <taxon>Pirellulales</taxon>
        <taxon>Lacipirellulaceae</taxon>
        <taxon>Bythopirellula</taxon>
    </lineage>
</organism>
<evidence type="ECO:0000313" key="3">
    <source>
        <dbReference type="Proteomes" id="UP000323917"/>
    </source>
</evidence>
<evidence type="ECO:0000313" key="2">
    <source>
        <dbReference type="EMBL" id="QEG33513.1"/>
    </source>
</evidence>
<gene>
    <name evidence="2" type="ORF">Pr1d_07770</name>
</gene>
<evidence type="ECO:0000256" key="1">
    <source>
        <dbReference type="SAM" id="Phobius"/>
    </source>
</evidence>
<proteinExistence type="predicted"/>
<dbReference type="AlphaFoldDB" id="A0A5B9QGX9"/>
<feature type="transmembrane region" description="Helical" evidence="1">
    <location>
        <begin position="30"/>
        <end position="49"/>
    </location>
</feature>
<keyword evidence="1" id="KW-1133">Transmembrane helix</keyword>
<name>A0A5B9QGX9_9BACT</name>
<reference evidence="2 3" key="1">
    <citation type="submission" date="2019-08" db="EMBL/GenBank/DDBJ databases">
        <title>Deep-cultivation of Planctomycetes and their phenomic and genomic characterization uncovers novel biology.</title>
        <authorList>
            <person name="Wiegand S."/>
            <person name="Jogler M."/>
            <person name="Boedeker C."/>
            <person name="Pinto D."/>
            <person name="Vollmers J."/>
            <person name="Rivas-Marin E."/>
            <person name="Kohn T."/>
            <person name="Peeters S.H."/>
            <person name="Heuer A."/>
            <person name="Rast P."/>
            <person name="Oberbeckmann S."/>
            <person name="Bunk B."/>
            <person name="Jeske O."/>
            <person name="Meyerdierks A."/>
            <person name="Storesund J.E."/>
            <person name="Kallscheuer N."/>
            <person name="Luecker S."/>
            <person name="Lage O.M."/>
            <person name="Pohl T."/>
            <person name="Merkel B.J."/>
            <person name="Hornburger P."/>
            <person name="Mueller R.-W."/>
            <person name="Bruemmer F."/>
            <person name="Labrenz M."/>
            <person name="Spormann A.M."/>
            <person name="Op den Camp H."/>
            <person name="Overmann J."/>
            <person name="Amann R."/>
            <person name="Jetten M.S.M."/>
            <person name="Mascher T."/>
            <person name="Medema M.H."/>
            <person name="Devos D.P."/>
            <person name="Kaster A.-K."/>
            <person name="Ovreas L."/>
            <person name="Rohde M."/>
            <person name="Galperin M.Y."/>
            <person name="Jogler C."/>
        </authorList>
    </citation>
    <scope>NUCLEOTIDE SEQUENCE [LARGE SCALE GENOMIC DNA]</scope>
    <source>
        <strain evidence="2 3">Pr1d</strain>
    </source>
</reference>
<dbReference type="KEGG" id="bgok:Pr1d_07770"/>
<accession>A0A5B9QGX9</accession>
<keyword evidence="3" id="KW-1185">Reference proteome</keyword>
<evidence type="ECO:0008006" key="4">
    <source>
        <dbReference type="Google" id="ProtNLM"/>
    </source>
</evidence>
<protein>
    <recommendedName>
        <fullName evidence="4">EF-hand domain-containing protein</fullName>
    </recommendedName>
</protein>
<keyword evidence="1" id="KW-0812">Transmembrane</keyword>
<dbReference type="Proteomes" id="UP000323917">
    <property type="component" value="Chromosome"/>
</dbReference>
<dbReference type="EMBL" id="CP042913">
    <property type="protein sequence ID" value="QEG33513.1"/>
    <property type="molecule type" value="Genomic_DNA"/>
</dbReference>
<sequence length="217" mass="23443">MRDDECTLEMTLVNDWSVLPVVGGLVAVDLGQGALMTLLLVSLLCLFVMSKQVENPVITAEFKQAEFAQEFDLDNVNFISNAELEERFLNTAAVVLAVGMTSRVRHVESSLLGQTSSLTSDSRLAPPCFSRPRLANRRSAAISKPLPRSLLDSRNSELATSLNFLVEIVPLDSLTCASSAQSLVPITLAPRCAVNGHKKPSAALCRNQTRLNSAADT</sequence>